<proteinExistence type="inferred from homology"/>
<gene>
    <name evidence="3" type="ORF">JG687_00012220</name>
</gene>
<evidence type="ECO:0000259" key="2">
    <source>
        <dbReference type="Pfam" id="PF05970"/>
    </source>
</evidence>
<keyword evidence="1" id="KW-0347">Helicase</keyword>
<feature type="domain" description="DNA helicase Pif1-like DEAD-box helicase" evidence="2">
    <location>
        <begin position="186"/>
        <end position="345"/>
    </location>
</feature>
<reference evidence="3" key="1">
    <citation type="submission" date="2021-01" db="EMBL/GenBank/DDBJ databases">
        <title>Phytophthora aleatoria, a newly-described species from Pinus radiata is distinct from Phytophthora cactorum isolates based on comparative genomics.</title>
        <authorList>
            <person name="Mcdougal R."/>
            <person name="Panda P."/>
            <person name="Williams N."/>
            <person name="Studholme D.J."/>
        </authorList>
    </citation>
    <scope>NUCLEOTIDE SEQUENCE</scope>
    <source>
        <strain evidence="3">NZFS 3830</strain>
    </source>
</reference>
<comment type="cofactor">
    <cofactor evidence="1">
        <name>Mg(2+)</name>
        <dbReference type="ChEBI" id="CHEBI:18420"/>
    </cofactor>
</comment>
<comment type="caution">
    <text evidence="3">The sequence shown here is derived from an EMBL/GenBank/DDBJ whole genome shotgun (WGS) entry which is preliminary data.</text>
</comment>
<dbReference type="GO" id="GO:0005524">
    <property type="term" value="F:ATP binding"/>
    <property type="evidence" value="ECO:0007669"/>
    <property type="project" value="UniProtKB-KW"/>
</dbReference>
<keyword evidence="1" id="KW-0547">Nucleotide-binding</keyword>
<keyword evidence="1" id="KW-0233">DNA recombination</keyword>
<sequence>MDENLRSAWDFEADENTILDISALDPASCPTWPSPDLKIVSMLDLFSRHDILQNAAEKTVRIGTSTGMLVDNLLTIEKWVRAEESDNSILSTDTNTITAMDTQVIELLDTSLLGSSMEWHAPTAATFCRSPYLHQRFATIFRTSREYTLNERQHYALMLIGRPFLSRWRHAENLVNDCADLTSILRYSQLLLFLGGGGGTGKSHIVDVVQALCKSWGRSRSLIKTVLTGKAATLTNGRTLASFPLQLMKQRAGDAITEVELVIIDEVSMMKKYQLSQLDTRLHAATRMPDGALGGVHIVLVGDFLQLPEPLYADPARRSHISVAELEGYNLWQQFLDVIMLKENVQF</sequence>
<protein>
    <recommendedName>
        <fullName evidence="1">ATP-dependent DNA helicase</fullName>
        <ecNumber evidence="1">5.6.2.3</ecNumber>
    </recommendedName>
</protein>
<evidence type="ECO:0000313" key="4">
    <source>
        <dbReference type="Proteomes" id="UP000688947"/>
    </source>
</evidence>
<keyword evidence="1" id="KW-0378">Hydrolase</keyword>
<evidence type="ECO:0000313" key="3">
    <source>
        <dbReference type="EMBL" id="KAG6953745.1"/>
    </source>
</evidence>
<organism evidence="3 4">
    <name type="scientific">Phytophthora cactorum</name>
    <dbReference type="NCBI Taxonomy" id="29920"/>
    <lineage>
        <taxon>Eukaryota</taxon>
        <taxon>Sar</taxon>
        <taxon>Stramenopiles</taxon>
        <taxon>Oomycota</taxon>
        <taxon>Peronosporomycetes</taxon>
        <taxon>Peronosporales</taxon>
        <taxon>Peronosporaceae</taxon>
        <taxon>Phytophthora</taxon>
    </lineage>
</organism>
<name>A0A8T1U2A7_9STRA</name>
<dbReference type="PANTHER" id="PTHR47642">
    <property type="entry name" value="ATP-DEPENDENT DNA HELICASE"/>
    <property type="match status" value="1"/>
</dbReference>
<dbReference type="GO" id="GO:0016787">
    <property type="term" value="F:hydrolase activity"/>
    <property type="evidence" value="ECO:0007669"/>
    <property type="project" value="UniProtKB-KW"/>
</dbReference>
<dbReference type="OrthoDB" id="129312at2759"/>
<dbReference type="AlphaFoldDB" id="A0A8T1U2A7"/>
<comment type="similarity">
    <text evidence="1">Belongs to the helicase family.</text>
</comment>
<dbReference type="GO" id="GO:0006310">
    <property type="term" value="P:DNA recombination"/>
    <property type="evidence" value="ECO:0007669"/>
    <property type="project" value="UniProtKB-KW"/>
</dbReference>
<dbReference type="GO" id="GO:0043139">
    <property type="term" value="F:5'-3' DNA helicase activity"/>
    <property type="evidence" value="ECO:0007669"/>
    <property type="project" value="UniProtKB-EC"/>
</dbReference>
<dbReference type="InterPro" id="IPR051055">
    <property type="entry name" value="PIF1_helicase"/>
</dbReference>
<dbReference type="EMBL" id="JAENGZ010000802">
    <property type="protein sequence ID" value="KAG6953745.1"/>
    <property type="molecule type" value="Genomic_DNA"/>
</dbReference>
<dbReference type="Pfam" id="PF05970">
    <property type="entry name" value="PIF1"/>
    <property type="match status" value="1"/>
</dbReference>
<keyword evidence="1" id="KW-0067">ATP-binding</keyword>
<keyword evidence="1" id="KW-0234">DNA repair</keyword>
<dbReference type="GO" id="GO:0006281">
    <property type="term" value="P:DNA repair"/>
    <property type="evidence" value="ECO:0007669"/>
    <property type="project" value="UniProtKB-KW"/>
</dbReference>
<dbReference type="InterPro" id="IPR010285">
    <property type="entry name" value="DNA_helicase_pif1-like_DEAD"/>
</dbReference>
<dbReference type="EC" id="5.6.2.3" evidence="1"/>
<accession>A0A8T1U2A7</accession>
<comment type="catalytic activity">
    <reaction evidence="1">
        <text>ATP + H2O = ADP + phosphate + H(+)</text>
        <dbReference type="Rhea" id="RHEA:13065"/>
        <dbReference type="ChEBI" id="CHEBI:15377"/>
        <dbReference type="ChEBI" id="CHEBI:15378"/>
        <dbReference type="ChEBI" id="CHEBI:30616"/>
        <dbReference type="ChEBI" id="CHEBI:43474"/>
        <dbReference type="ChEBI" id="CHEBI:456216"/>
        <dbReference type="EC" id="5.6.2.3"/>
    </reaction>
</comment>
<evidence type="ECO:0000256" key="1">
    <source>
        <dbReference type="RuleBase" id="RU363044"/>
    </source>
</evidence>
<keyword evidence="1" id="KW-0227">DNA damage</keyword>
<dbReference type="GO" id="GO:0000723">
    <property type="term" value="P:telomere maintenance"/>
    <property type="evidence" value="ECO:0007669"/>
    <property type="project" value="InterPro"/>
</dbReference>
<dbReference type="Proteomes" id="UP000688947">
    <property type="component" value="Unassembled WGS sequence"/>
</dbReference>